<keyword evidence="2" id="KW-1185">Reference proteome</keyword>
<evidence type="ECO:0000313" key="1">
    <source>
        <dbReference type="EMBL" id="GAA4019593.1"/>
    </source>
</evidence>
<name>A0ABP7T1A2_9SPHN</name>
<organism evidence="1 2">
    <name type="scientific">Sphingomonas swuensis</name>
    <dbReference type="NCBI Taxonomy" id="977800"/>
    <lineage>
        <taxon>Bacteria</taxon>
        <taxon>Pseudomonadati</taxon>
        <taxon>Pseudomonadota</taxon>
        <taxon>Alphaproteobacteria</taxon>
        <taxon>Sphingomonadales</taxon>
        <taxon>Sphingomonadaceae</taxon>
        <taxon>Sphingomonas</taxon>
    </lineage>
</organism>
<comment type="caution">
    <text evidence="1">The sequence shown here is derived from an EMBL/GenBank/DDBJ whole genome shotgun (WGS) entry which is preliminary data.</text>
</comment>
<evidence type="ECO:0008006" key="3">
    <source>
        <dbReference type="Google" id="ProtNLM"/>
    </source>
</evidence>
<dbReference type="Proteomes" id="UP001500235">
    <property type="component" value="Unassembled WGS sequence"/>
</dbReference>
<accession>A0ABP7T1A2</accession>
<reference evidence="2" key="1">
    <citation type="journal article" date="2019" name="Int. J. Syst. Evol. Microbiol.">
        <title>The Global Catalogue of Microorganisms (GCM) 10K type strain sequencing project: providing services to taxonomists for standard genome sequencing and annotation.</title>
        <authorList>
            <consortium name="The Broad Institute Genomics Platform"/>
            <consortium name="The Broad Institute Genome Sequencing Center for Infectious Disease"/>
            <person name="Wu L."/>
            <person name="Ma J."/>
        </authorList>
    </citation>
    <scope>NUCLEOTIDE SEQUENCE [LARGE SCALE GENOMIC DNA]</scope>
    <source>
        <strain evidence="2">JCM 17563</strain>
    </source>
</reference>
<dbReference type="EMBL" id="BAABBQ010000001">
    <property type="protein sequence ID" value="GAA4019593.1"/>
    <property type="molecule type" value="Genomic_DNA"/>
</dbReference>
<proteinExistence type="predicted"/>
<gene>
    <name evidence="1" type="ORF">GCM10022280_19380</name>
</gene>
<sequence>MKEVVLPPVVAELAWSLENDEAALAISRPQVMHFIEISKGQKIKPHDVLYASTSLLNKLTNKYREVLTGILLDEIRVGGRKHVILNTTGFLVSNLISSGFDRNFLIDCVEDQLLTKEITENAWDVVKQFTRQFSLTKKKFKVIYLVNRPLADILKVDSDWSIVEEEQLPEHAKKQIKDWGEVRPADMVIAQSEVAAADPFSATVQAFLALDQAKAITVLQVEQEENRHSDFSYVYLAKSARSGTALRMYHDVPGVKKVDSIVSGHSRRSSQKIISNLQKSFSESSRERIARAMATANVISESRQDEVSLISLWSTIEILLGDPPDFDSRISHFLKLLVPLVVVRYHRRIFAALHDQITVTYPKSFQAIVRKLKIETTGTSHTLFAKLMLLPEHEALRMEVIGLLGENPLLRHRLGRVQGQYRTPREALKTVQGHASRVEWHLNRIYRTRNTLVHAGENPPYTESLVQNTLEYFRSAVLNIIRVGSKSPCDADLDQVIAEIGFDWAIVQRHLTANQKESEFSNELVTAVFKEL</sequence>
<protein>
    <recommendedName>
        <fullName evidence="3">Apea-like HEPN domain-containing protein</fullName>
    </recommendedName>
</protein>
<evidence type="ECO:0000313" key="2">
    <source>
        <dbReference type="Proteomes" id="UP001500235"/>
    </source>
</evidence>